<evidence type="ECO:0000313" key="1">
    <source>
        <dbReference type="EMBL" id="MFC5849441.1"/>
    </source>
</evidence>
<accession>A0ABW1DPA9</accession>
<sequence>MPAPSAALTPDRAAALRAHLGIHGALTQPELRAVCGHPSGVQEALAGRLIALQETLIGPLAFPARLADLAPYVRSPSAATNSAYLRLAFSHHRLPVEVAAPERLGMFTHPASMPTATYQDVPVIVGGKAFGDGVSKRNVGRYFAEHSLFLRDHELALLLIAPEVDQYRNARTRGAALLLLRYAYTQAVKDNT</sequence>
<dbReference type="Proteomes" id="UP001595979">
    <property type="component" value="Unassembled WGS sequence"/>
</dbReference>
<reference evidence="2" key="1">
    <citation type="journal article" date="2019" name="Int. J. Syst. Evol. Microbiol.">
        <title>The Global Catalogue of Microorganisms (GCM) 10K type strain sequencing project: providing services to taxonomists for standard genome sequencing and annotation.</title>
        <authorList>
            <consortium name="The Broad Institute Genomics Platform"/>
            <consortium name="The Broad Institute Genome Sequencing Center for Infectious Disease"/>
            <person name="Wu L."/>
            <person name="Ma J."/>
        </authorList>
    </citation>
    <scope>NUCLEOTIDE SEQUENCE [LARGE SCALE GENOMIC DNA]</scope>
    <source>
        <strain evidence="2">CGMCC 1.15053</strain>
    </source>
</reference>
<evidence type="ECO:0000313" key="2">
    <source>
        <dbReference type="Proteomes" id="UP001595979"/>
    </source>
</evidence>
<keyword evidence="2" id="KW-1185">Reference proteome</keyword>
<dbReference type="RefSeq" id="WP_380050586.1">
    <property type="nucleotide sequence ID" value="NZ_JBHSOH010000020.1"/>
</dbReference>
<dbReference type="EMBL" id="JBHSOH010000020">
    <property type="protein sequence ID" value="MFC5849441.1"/>
    <property type="molecule type" value="Genomic_DNA"/>
</dbReference>
<protein>
    <submittedName>
        <fullName evidence="1">Uncharacterized protein</fullName>
    </submittedName>
</protein>
<proteinExistence type="predicted"/>
<comment type="caution">
    <text evidence="1">The sequence shown here is derived from an EMBL/GenBank/DDBJ whole genome shotgun (WGS) entry which is preliminary data.</text>
</comment>
<gene>
    <name evidence="1" type="ORF">ACFPQ6_14100</name>
</gene>
<organism evidence="1 2">
    <name type="scientific">Deinococcus petrolearius</name>
    <dbReference type="NCBI Taxonomy" id="1751295"/>
    <lineage>
        <taxon>Bacteria</taxon>
        <taxon>Thermotogati</taxon>
        <taxon>Deinococcota</taxon>
        <taxon>Deinococci</taxon>
        <taxon>Deinococcales</taxon>
        <taxon>Deinococcaceae</taxon>
        <taxon>Deinococcus</taxon>
    </lineage>
</organism>
<name>A0ABW1DPA9_9DEIO</name>